<evidence type="ECO:0000313" key="3">
    <source>
        <dbReference type="Proteomes" id="UP000596248"/>
    </source>
</evidence>
<proteinExistence type="predicted"/>
<keyword evidence="1" id="KW-0175">Coiled coil</keyword>
<dbReference type="Proteomes" id="UP000596248">
    <property type="component" value="Chromosome"/>
</dbReference>
<dbReference type="EMBL" id="CP069127">
    <property type="protein sequence ID" value="QRG69818.1"/>
    <property type="molecule type" value="Genomic_DNA"/>
</dbReference>
<dbReference type="RefSeq" id="WP_203356797.1">
    <property type="nucleotide sequence ID" value="NZ_CP069127.1"/>
</dbReference>
<keyword evidence="3" id="KW-1185">Reference proteome</keyword>
<feature type="coiled-coil region" evidence="1">
    <location>
        <begin position="41"/>
        <end position="75"/>
    </location>
</feature>
<dbReference type="InterPro" id="IPR021522">
    <property type="entry name" value="MctB"/>
</dbReference>
<evidence type="ECO:0000313" key="2">
    <source>
        <dbReference type="EMBL" id="QRG69818.1"/>
    </source>
</evidence>
<accession>A0ABX7FVR8</accession>
<reference evidence="2 3" key="1">
    <citation type="submission" date="2021-01" db="EMBL/GenBank/DDBJ databases">
        <title>Identification of strong promoters based on the transcriptome of Brevibacillus choshinensis.</title>
        <authorList>
            <person name="Yao D."/>
            <person name="Zhang K."/>
            <person name="Wu J."/>
        </authorList>
    </citation>
    <scope>NUCLEOTIDE SEQUENCE [LARGE SCALE GENOMIC DNA]</scope>
    <source>
        <strain evidence="2 3">HPD31-SP3</strain>
    </source>
</reference>
<dbReference type="Pfam" id="PF11382">
    <property type="entry name" value="MctB"/>
    <property type="match status" value="1"/>
</dbReference>
<name>A0ABX7FVR8_BRECH</name>
<sequence length="185" mass="21158">MIPFRYHLLSLAAVFCAMGVGILLGGMAGHSWFTVGEQEVLAKMEAKYDRALKSNNELKQQMSRLLMEVERSNEEVIHLMAMRYSQDLSGSRVFVWNQPGLQPDSITRLLRSVGVDVIPYQEGDSLENGLLLVFARNEPAWLSELPSPRRWVQIEQMPDSPAKQWALLEKVQKMLTEMRVEHEKS</sequence>
<protein>
    <submittedName>
        <fullName evidence="2">Copper transporter</fullName>
    </submittedName>
</protein>
<gene>
    <name evidence="2" type="ORF">JNE38_12225</name>
</gene>
<organism evidence="2 3">
    <name type="scientific">Brevibacillus choshinensis</name>
    <dbReference type="NCBI Taxonomy" id="54911"/>
    <lineage>
        <taxon>Bacteria</taxon>
        <taxon>Bacillati</taxon>
        <taxon>Bacillota</taxon>
        <taxon>Bacilli</taxon>
        <taxon>Bacillales</taxon>
        <taxon>Paenibacillaceae</taxon>
        <taxon>Brevibacillus</taxon>
    </lineage>
</organism>
<evidence type="ECO:0000256" key="1">
    <source>
        <dbReference type="SAM" id="Coils"/>
    </source>
</evidence>